<dbReference type="EMBL" id="CP034549">
    <property type="protein sequence ID" value="AZQ43916.1"/>
    <property type="molecule type" value="Genomic_DNA"/>
</dbReference>
<dbReference type="Proteomes" id="UP000279600">
    <property type="component" value="Chromosome"/>
</dbReference>
<dbReference type="KEGG" id="noj:EJ995_06600"/>
<keyword evidence="2" id="KW-0472">Membrane</keyword>
<feature type="transmembrane region" description="Helical" evidence="2">
    <location>
        <begin position="32"/>
        <end position="52"/>
    </location>
</feature>
<sequence length="451" mass="51285">MLNISKTELVKRLDLDEFDSGKRVLHRTHFEYFNRFLIGFAIIMIIVLFLPWTQTVTGNGFVTTLTPDQRPQTIQSPIPGRLETWFVREGDRVFKGDTILQISEVKSEYFDPELVNRTDLQIDAKEQSVESYDFKIQSLRQQTVALQSELQLKLNQAANKLEQAKLKVVSDSIDLEAARTNQTIAERQLERTATLEDEGLKSQVDVEQKRLKLQETQAKLISQRQKLLQSKNEVTNAQIEISRTRQEYAEKIAKTRSDLGSAQSDQLDVAVQVSKLQSDRANYSMRNDLYFITAPQDGFINKAIKSGLGETFKEGEPLVNIMPSNYDLAVETFVEPIDLPLLHKGEHVRVQFDGWPAIVFSGWPNASVGTYGAEIVAVETFTSSNGKYRVLLAPDNIDDESWPEALRPGAGAYTIALLEDVPVWYEIWRQLNGFPPDYYTPESDSKDDKKK</sequence>
<evidence type="ECO:0000256" key="1">
    <source>
        <dbReference type="SAM" id="Coils"/>
    </source>
</evidence>
<dbReference type="RefSeq" id="WP_126446830.1">
    <property type="nucleotide sequence ID" value="NZ_CP034549.1"/>
</dbReference>
<evidence type="ECO:0000313" key="4">
    <source>
        <dbReference type="Proteomes" id="UP000279600"/>
    </source>
</evidence>
<evidence type="ECO:0000256" key="2">
    <source>
        <dbReference type="SAM" id="Phobius"/>
    </source>
</evidence>
<dbReference type="SUPFAM" id="SSF51230">
    <property type="entry name" value="Single hybrid motif"/>
    <property type="match status" value="1"/>
</dbReference>
<accession>A0A3S9MXB5</accession>
<proteinExistence type="predicted"/>
<gene>
    <name evidence="3" type="ORF">EJ995_06600</name>
</gene>
<dbReference type="Gene3D" id="2.40.50.100">
    <property type="match status" value="1"/>
</dbReference>
<evidence type="ECO:0000313" key="3">
    <source>
        <dbReference type="EMBL" id="AZQ43916.1"/>
    </source>
</evidence>
<reference evidence="3 4" key="1">
    <citation type="submission" date="2018-12" db="EMBL/GenBank/DDBJ databases">
        <title>Complete genome of Nonlabens sp. MJ115.</title>
        <authorList>
            <person name="Choi H.S."/>
            <person name="Jung J."/>
        </authorList>
    </citation>
    <scope>NUCLEOTIDE SEQUENCE [LARGE SCALE GENOMIC DNA]</scope>
    <source>
        <strain evidence="3 4">MJ115</strain>
    </source>
</reference>
<dbReference type="AlphaFoldDB" id="A0A3S9MXB5"/>
<dbReference type="OrthoDB" id="9760528at2"/>
<protein>
    <submittedName>
        <fullName evidence="3">HlyD family efflux transporter periplasmic adaptor subunit</fullName>
    </submittedName>
</protein>
<dbReference type="InterPro" id="IPR011053">
    <property type="entry name" value="Single_hybrid_motif"/>
</dbReference>
<dbReference type="PANTHER" id="PTHR30386">
    <property type="entry name" value="MEMBRANE FUSION SUBUNIT OF EMRAB-TOLC MULTIDRUG EFFLUX PUMP"/>
    <property type="match status" value="1"/>
</dbReference>
<name>A0A3S9MXB5_9FLAO</name>
<keyword evidence="2" id="KW-0812">Transmembrane</keyword>
<feature type="coiled-coil region" evidence="1">
    <location>
        <begin position="206"/>
        <end position="247"/>
    </location>
</feature>
<keyword evidence="2" id="KW-1133">Transmembrane helix</keyword>
<keyword evidence="1" id="KW-0175">Coiled coil</keyword>
<keyword evidence="4" id="KW-1185">Reference proteome</keyword>
<feature type="coiled-coil region" evidence="1">
    <location>
        <begin position="136"/>
        <end position="167"/>
    </location>
</feature>
<organism evidence="3 4">
    <name type="scientific">Nonlabens ponticola</name>
    <dbReference type="NCBI Taxonomy" id="2496866"/>
    <lineage>
        <taxon>Bacteria</taxon>
        <taxon>Pseudomonadati</taxon>
        <taxon>Bacteroidota</taxon>
        <taxon>Flavobacteriia</taxon>
        <taxon>Flavobacteriales</taxon>
        <taxon>Flavobacteriaceae</taxon>
        <taxon>Nonlabens</taxon>
    </lineage>
</organism>
<dbReference type="InterPro" id="IPR050739">
    <property type="entry name" value="MFP"/>
</dbReference>